<dbReference type="PANTHER" id="PTHR30126">
    <property type="entry name" value="HTH-TYPE TRANSCRIPTIONAL REGULATOR"/>
    <property type="match status" value="1"/>
</dbReference>
<dbReference type="GO" id="GO:0003700">
    <property type="term" value="F:DNA-binding transcription factor activity"/>
    <property type="evidence" value="ECO:0007669"/>
    <property type="project" value="InterPro"/>
</dbReference>
<dbReference type="AlphaFoldDB" id="A0A6I4VNK9"/>
<dbReference type="PANTHER" id="PTHR30126:SF40">
    <property type="entry name" value="HTH-TYPE TRANSCRIPTIONAL REGULATOR GLTR"/>
    <property type="match status" value="1"/>
</dbReference>
<dbReference type="RefSeq" id="WP_160800580.1">
    <property type="nucleotide sequence ID" value="NZ_WUUL01000003.1"/>
</dbReference>
<comment type="similarity">
    <text evidence="1">Belongs to the LysR transcriptional regulatory family.</text>
</comment>
<evidence type="ECO:0000256" key="1">
    <source>
        <dbReference type="ARBA" id="ARBA00009437"/>
    </source>
</evidence>
<evidence type="ECO:0000256" key="3">
    <source>
        <dbReference type="ARBA" id="ARBA00023125"/>
    </source>
</evidence>
<evidence type="ECO:0000313" key="7">
    <source>
        <dbReference type="Proteomes" id="UP000430692"/>
    </source>
</evidence>
<reference evidence="6 7" key="1">
    <citation type="submission" date="2019-12" db="EMBL/GenBank/DDBJ databases">
        <title>Whole-genome analyses of novel actinobacteria.</title>
        <authorList>
            <person name="Sahin N."/>
            <person name="Saygin H."/>
        </authorList>
    </citation>
    <scope>NUCLEOTIDE SEQUENCE [LARGE SCALE GENOMIC DNA]</scope>
    <source>
        <strain evidence="6 7">KC615</strain>
    </source>
</reference>
<proteinExistence type="inferred from homology"/>
<gene>
    <name evidence="6" type="ORF">GSM42_05615</name>
</gene>
<dbReference type="InterPro" id="IPR036390">
    <property type="entry name" value="WH_DNA-bd_sf"/>
</dbReference>
<dbReference type="EMBL" id="WUUL01000003">
    <property type="protein sequence ID" value="MXQ53219.1"/>
    <property type="molecule type" value="Genomic_DNA"/>
</dbReference>
<organism evidence="6 7">
    <name type="scientific">Shimazuella alba</name>
    <dbReference type="NCBI Taxonomy" id="2690964"/>
    <lineage>
        <taxon>Bacteria</taxon>
        <taxon>Bacillati</taxon>
        <taxon>Bacillota</taxon>
        <taxon>Bacilli</taxon>
        <taxon>Bacillales</taxon>
        <taxon>Thermoactinomycetaceae</taxon>
        <taxon>Shimazuella</taxon>
    </lineage>
</organism>
<dbReference type="SUPFAM" id="SSF53850">
    <property type="entry name" value="Periplasmic binding protein-like II"/>
    <property type="match status" value="1"/>
</dbReference>
<dbReference type="Gene3D" id="1.10.10.10">
    <property type="entry name" value="Winged helix-like DNA-binding domain superfamily/Winged helix DNA-binding domain"/>
    <property type="match status" value="1"/>
</dbReference>
<dbReference type="PRINTS" id="PR00039">
    <property type="entry name" value="HTHLYSR"/>
</dbReference>
<keyword evidence="2" id="KW-0805">Transcription regulation</keyword>
<protein>
    <submittedName>
        <fullName evidence="6">LysR family transcriptional regulator</fullName>
    </submittedName>
</protein>
<evidence type="ECO:0000259" key="5">
    <source>
        <dbReference type="PROSITE" id="PS50931"/>
    </source>
</evidence>
<dbReference type="InterPro" id="IPR005119">
    <property type="entry name" value="LysR_subst-bd"/>
</dbReference>
<dbReference type="SUPFAM" id="SSF46785">
    <property type="entry name" value="Winged helix' DNA-binding domain"/>
    <property type="match status" value="1"/>
</dbReference>
<feature type="domain" description="HTH lysR-type" evidence="5">
    <location>
        <begin position="1"/>
        <end position="58"/>
    </location>
</feature>
<evidence type="ECO:0000256" key="2">
    <source>
        <dbReference type="ARBA" id="ARBA00023015"/>
    </source>
</evidence>
<dbReference type="Pfam" id="PF03466">
    <property type="entry name" value="LysR_substrate"/>
    <property type="match status" value="1"/>
</dbReference>
<comment type="caution">
    <text evidence="6">The sequence shown here is derived from an EMBL/GenBank/DDBJ whole genome shotgun (WGS) entry which is preliminary data.</text>
</comment>
<dbReference type="GO" id="GO:0000976">
    <property type="term" value="F:transcription cis-regulatory region binding"/>
    <property type="evidence" value="ECO:0007669"/>
    <property type="project" value="TreeGrafter"/>
</dbReference>
<dbReference type="InterPro" id="IPR036388">
    <property type="entry name" value="WH-like_DNA-bd_sf"/>
</dbReference>
<keyword evidence="4" id="KW-0804">Transcription</keyword>
<dbReference type="Pfam" id="PF00126">
    <property type="entry name" value="HTH_1"/>
    <property type="match status" value="1"/>
</dbReference>
<sequence>MELRNLRTFQVVAEHLNLSKAAEILRYTQPTITLQLQALEREIGYPLIQRIRKKTFLTPAGLILKEHVDQIFDVMHHMELALQTMQGPSGKLRIAAPEFYCAHQLTPIIRDYFRLYPLVKLELISCHSKDAIRQVLNNEAEFAIISGESKETEVEEFVLDEEEVLLVASKDLLDEIPDPKQLGRFPFFMHHDHCNFVDVITESLAEIDLHPEWIIESGSEAAIKKAVLNGTGWALLSSKFMASEKNNKSLFSLKIANRKIKTNGIYLRNRANEPNILSFYQLLKENWSA</sequence>
<name>A0A6I4VNK9_9BACL</name>
<dbReference type="InterPro" id="IPR000847">
    <property type="entry name" value="LysR_HTH_N"/>
</dbReference>
<evidence type="ECO:0000256" key="4">
    <source>
        <dbReference type="ARBA" id="ARBA00023163"/>
    </source>
</evidence>
<keyword evidence="7" id="KW-1185">Reference proteome</keyword>
<accession>A0A6I4VNK9</accession>
<keyword evidence="3" id="KW-0238">DNA-binding</keyword>
<dbReference type="PROSITE" id="PS50931">
    <property type="entry name" value="HTH_LYSR"/>
    <property type="match status" value="1"/>
</dbReference>
<dbReference type="CDD" id="cd05466">
    <property type="entry name" value="PBP2_LTTR_substrate"/>
    <property type="match status" value="1"/>
</dbReference>
<dbReference type="Gene3D" id="3.40.190.290">
    <property type="match status" value="1"/>
</dbReference>
<evidence type="ECO:0000313" key="6">
    <source>
        <dbReference type="EMBL" id="MXQ53219.1"/>
    </source>
</evidence>
<dbReference type="Proteomes" id="UP000430692">
    <property type="component" value="Unassembled WGS sequence"/>
</dbReference>